<dbReference type="EMBL" id="OU895880">
    <property type="protein sequence ID" value="CAG9810340.1"/>
    <property type="molecule type" value="Genomic_DNA"/>
</dbReference>
<evidence type="ECO:0008006" key="8">
    <source>
        <dbReference type="Google" id="ProtNLM"/>
    </source>
</evidence>
<dbReference type="PANTHER" id="PTHR21277">
    <property type="entry name" value="TRANSCRIPTIONAL ADAPTER 1"/>
    <property type="match status" value="1"/>
</dbReference>
<dbReference type="CDD" id="cd22934">
    <property type="entry name" value="HFD_TADA1"/>
    <property type="match status" value="1"/>
</dbReference>
<evidence type="ECO:0000256" key="2">
    <source>
        <dbReference type="ARBA" id="ARBA00010314"/>
    </source>
</evidence>
<keyword evidence="3" id="KW-0805">Transcription regulation</keyword>
<dbReference type="AlphaFoldDB" id="A0A9N9S8P6"/>
<organism evidence="6 7">
    <name type="scientific">Chironomus riparius</name>
    <dbReference type="NCBI Taxonomy" id="315576"/>
    <lineage>
        <taxon>Eukaryota</taxon>
        <taxon>Metazoa</taxon>
        <taxon>Ecdysozoa</taxon>
        <taxon>Arthropoda</taxon>
        <taxon>Hexapoda</taxon>
        <taxon>Insecta</taxon>
        <taxon>Pterygota</taxon>
        <taxon>Neoptera</taxon>
        <taxon>Endopterygota</taxon>
        <taxon>Diptera</taxon>
        <taxon>Nematocera</taxon>
        <taxon>Chironomoidea</taxon>
        <taxon>Chironomidae</taxon>
        <taxon>Chironominae</taxon>
        <taxon>Chironomus</taxon>
    </lineage>
</organism>
<protein>
    <recommendedName>
        <fullName evidence="8">Transcriptional adapter 1</fullName>
    </recommendedName>
</protein>
<keyword evidence="7" id="KW-1185">Reference proteome</keyword>
<reference evidence="6" key="2">
    <citation type="submission" date="2022-10" db="EMBL/GenBank/DDBJ databases">
        <authorList>
            <consortium name="ENA_rothamsted_submissions"/>
            <consortium name="culmorum"/>
            <person name="King R."/>
        </authorList>
    </citation>
    <scope>NUCLEOTIDE SEQUENCE</scope>
</reference>
<evidence type="ECO:0000256" key="3">
    <source>
        <dbReference type="ARBA" id="ARBA00023015"/>
    </source>
</evidence>
<dbReference type="GO" id="GO:0005634">
    <property type="term" value="C:nucleus"/>
    <property type="evidence" value="ECO:0007669"/>
    <property type="project" value="UniProtKB-SubCell"/>
</dbReference>
<accession>A0A9N9S8P6</accession>
<comment type="similarity">
    <text evidence="2">Belongs to the TADA1 family.</text>
</comment>
<keyword evidence="4" id="KW-0804">Transcription</keyword>
<evidence type="ECO:0000313" key="7">
    <source>
        <dbReference type="Proteomes" id="UP001153620"/>
    </source>
</evidence>
<evidence type="ECO:0000256" key="1">
    <source>
        <dbReference type="ARBA" id="ARBA00004123"/>
    </source>
</evidence>
<name>A0A9N9S8P6_9DIPT</name>
<dbReference type="InterPro" id="IPR024738">
    <property type="entry name" value="Hfi1/Tada1"/>
</dbReference>
<comment type="subcellular location">
    <subcellularLocation>
        <location evidence="1">Nucleus</location>
    </subcellularLocation>
</comment>
<dbReference type="PANTHER" id="PTHR21277:SF5">
    <property type="entry name" value="TRANSCRIPTIONAL ADAPTER 1"/>
    <property type="match status" value="1"/>
</dbReference>
<keyword evidence="5" id="KW-0539">Nucleus</keyword>
<dbReference type="GO" id="GO:0003713">
    <property type="term" value="F:transcription coactivator activity"/>
    <property type="evidence" value="ECO:0007669"/>
    <property type="project" value="TreeGrafter"/>
</dbReference>
<evidence type="ECO:0000256" key="5">
    <source>
        <dbReference type="ARBA" id="ARBA00023242"/>
    </source>
</evidence>
<gene>
    <name evidence="6" type="ORF">CHIRRI_LOCUS13156</name>
</gene>
<evidence type="ECO:0000313" key="6">
    <source>
        <dbReference type="EMBL" id="CAG9810340.1"/>
    </source>
</evidence>
<dbReference type="GO" id="GO:0006357">
    <property type="term" value="P:regulation of transcription by RNA polymerase II"/>
    <property type="evidence" value="ECO:0007669"/>
    <property type="project" value="TreeGrafter"/>
</dbReference>
<dbReference type="GO" id="GO:0000124">
    <property type="term" value="C:SAGA complex"/>
    <property type="evidence" value="ECO:0007669"/>
    <property type="project" value="TreeGrafter"/>
</dbReference>
<reference evidence="6" key="1">
    <citation type="submission" date="2022-01" db="EMBL/GenBank/DDBJ databases">
        <authorList>
            <person name="King R."/>
        </authorList>
    </citation>
    <scope>NUCLEOTIDE SEQUENCE</scope>
</reference>
<proteinExistence type="inferred from homology"/>
<dbReference type="Proteomes" id="UP001153620">
    <property type="component" value="Chromosome 4"/>
</dbReference>
<dbReference type="Pfam" id="PF12767">
    <property type="entry name" value="SAGA-Tad1"/>
    <property type="match status" value="1"/>
</dbReference>
<sequence>MDKSNKLAVLTAKRNLENSLGDDWQKYLSHLRKFFRNGTKTEFDREIRSFLTNKQIFYHNTFLMAILSSADVTETSQQPQQSTAILAPPVIKTEELPAPPSVKRRRKNEEIVFQIHPINDFVKMAFDDSQRQNTIRYAAQELFLPDSSLINGRFLAGCWENSLEFVDDQAVEILVQAVQVMLKNILSHCIRQRRHYKVTADKKFYYDIGCELRDPIVRNTMSRIKIDDEPPIIEKKAADEPNYVTSYENYTVNRKKISLMDIYKTLRDRNVIPCHSVAMMAIERITMMINC</sequence>
<evidence type="ECO:0000256" key="4">
    <source>
        <dbReference type="ARBA" id="ARBA00023163"/>
    </source>
</evidence>
<dbReference type="OrthoDB" id="10264870at2759"/>